<dbReference type="PATRIC" id="fig|1261127.3.peg.4670"/>
<dbReference type="GO" id="GO:0003677">
    <property type="term" value="F:DNA binding"/>
    <property type="evidence" value="ECO:0007669"/>
    <property type="project" value="UniProtKB-KW"/>
</dbReference>
<organism evidence="1 2">
    <name type="scientific">Citrobacter amalonaticus Y19</name>
    <dbReference type="NCBI Taxonomy" id="1261127"/>
    <lineage>
        <taxon>Bacteria</taxon>
        <taxon>Pseudomonadati</taxon>
        <taxon>Pseudomonadota</taxon>
        <taxon>Gammaproteobacteria</taxon>
        <taxon>Enterobacterales</taxon>
        <taxon>Enterobacteriaceae</taxon>
        <taxon>Citrobacter</taxon>
    </lineage>
</organism>
<dbReference type="EMBL" id="CP011132">
    <property type="protein sequence ID" value="AKE61139.1"/>
    <property type="molecule type" value="Genomic_DNA"/>
</dbReference>
<gene>
    <name evidence="1" type="ORF">F384_22520</name>
</gene>
<keyword evidence="1" id="KW-0238">DNA-binding</keyword>
<name>A0A0F6TYB7_CITAM</name>
<evidence type="ECO:0000313" key="2">
    <source>
        <dbReference type="Proteomes" id="UP000034085"/>
    </source>
</evidence>
<sequence>MAHPQETRERLRRSYIFGQMSLEIASAQAGVAFATARRWKKEAQDAGDDWDKLRAAHLMAGNGLEDIGRAILTGLMTQYQATLELLTTDSQLPADKRVELLASLADAFNKAVAANKKILPEVSQLAVALDVIQKLSAFVAEHYPKHLGAFVEILEPFGKEMEKNYG</sequence>
<reference evidence="1 2" key="1">
    <citation type="journal article" date="2013" name="Appl. Microbiol. Biotechnol.">
        <title>Glycerol assimilation and production of 1,3-propanediol by Citrobacter amalonaticus Y19.</title>
        <authorList>
            <person name="Ainala S.K."/>
            <person name="Ashok S."/>
            <person name="Ko Y."/>
            <person name="Park S."/>
        </authorList>
    </citation>
    <scope>NUCLEOTIDE SEQUENCE [LARGE SCALE GENOMIC DNA]</scope>
    <source>
        <strain evidence="1 2">Y19</strain>
    </source>
</reference>
<dbReference type="RefSeq" id="WP_046493951.1">
    <property type="nucleotide sequence ID" value="NZ_CP011132.1"/>
</dbReference>
<dbReference type="OrthoDB" id="5676847at2"/>
<accession>A0A0F6TYB7</accession>
<dbReference type="KEGG" id="cama:F384_22520"/>
<protein>
    <submittedName>
        <fullName evidence="1">DNA-binding protein</fullName>
    </submittedName>
</protein>
<dbReference type="InterPro" id="IPR014926">
    <property type="entry name" value="Phage_D3112_Orf24"/>
</dbReference>
<proteinExistence type="predicted"/>
<dbReference type="AlphaFoldDB" id="A0A0F6TYB7"/>
<evidence type="ECO:0000313" key="1">
    <source>
        <dbReference type="EMBL" id="AKE61139.1"/>
    </source>
</evidence>
<dbReference type="Proteomes" id="UP000034085">
    <property type="component" value="Chromosome"/>
</dbReference>
<dbReference type="HOGENOM" id="CLU_1601569_0_0_6"/>
<dbReference type="Pfam" id="PF08822">
    <property type="entry name" value="DUF1804"/>
    <property type="match status" value="1"/>
</dbReference>